<accession>M4V9F6</accession>
<dbReference type="EMBL" id="CP003537">
    <property type="protein sequence ID" value="AGH94661.1"/>
    <property type="molecule type" value="Genomic_DNA"/>
</dbReference>
<dbReference type="Pfam" id="PF06094">
    <property type="entry name" value="GGACT"/>
    <property type="match status" value="1"/>
</dbReference>
<proteinExistence type="predicted"/>
<organism evidence="2 3">
    <name type="scientific">Pseudobdellovibrio exovorus JSS</name>
    <dbReference type="NCBI Taxonomy" id="1184267"/>
    <lineage>
        <taxon>Bacteria</taxon>
        <taxon>Pseudomonadati</taxon>
        <taxon>Bdellovibrionota</taxon>
        <taxon>Bdellovibrionia</taxon>
        <taxon>Bdellovibrionales</taxon>
        <taxon>Pseudobdellovibrionaceae</taxon>
        <taxon>Pseudobdellovibrio</taxon>
    </lineage>
</organism>
<dbReference type="HOGENOM" id="CLU_093071_0_0_7"/>
<dbReference type="KEGG" id="bex:A11Q_441"/>
<evidence type="ECO:0000259" key="1">
    <source>
        <dbReference type="Pfam" id="PF06094"/>
    </source>
</evidence>
<dbReference type="STRING" id="1184267.A11Q_441"/>
<dbReference type="SUPFAM" id="SSF110857">
    <property type="entry name" value="Gamma-glutamyl cyclotransferase-like"/>
    <property type="match status" value="1"/>
</dbReference>
<dbReference type="RefSeq" id="WP_015469151.1">
    <property type="nucleotide sequence ID" value="NC_020813.1"/>
</dbReference>
<protein>
    <recommendedName>
        <fullName evidence="1">Gamma-glutamylcyclotransferase AIG2-like domain-containing protein</fullName>
    </recommendedName>
</protein>
<gene>
    <name evidence="2" type="ORF">A11Q_441</name>
</gene>
<evidence type="ECO:0000313" key="3">
    <source>
        <dbReference type="Proteomes" id="UP000012040"/>
    </source>
</evidence>
<dbReference type="Gene3D" id="3.10.490.10">
    <property type="entry name" value="Gamma-glutamyl cyclotransferase-like"/>
    <property type="match status" value="1"/>
</dbReference>
<dbReference type="PATRIC" id="fig|1184267.3.peg.446"/>
<evidence type="ECO:0000313" key="2">
    <source>
        <dbReference type="EMBL" id="AGH94661.1"/>
    </source>
</evidence>
<dbReference type="InterPro" id="IPR036568">
    <property type="entry name" value="GGCT-like_sf"/>
</dbReference>
<dbReference type="InterPro" id="IPR009288">
    <property type="entry name" value="AIG2-like_dom"/>
</dbReference>
<sequence>MTTMRFFVIGSWTEGMLHFQKLRPFIVSYESATVQAQAYRLPVGFPVLVAQNSGSESAHDLISGQLVELQYDQTLLALMDTLHGVHATDPSKGLHQRMTAKVTKSSGDVDEAQVYFFNPKKLTAKAQRIHGGVWQESLALNPPLTEQLSDKQRTYVLKLGAAKGRDIVPINDLSLYRELMKMELIVDKGRRLALSPLGKEVYNHLV</sequence>
<reference evidence="2 3" key="1">
    <citation type="journal article" date="2013" name="ISME J.">
        <title>By their genes ye shall know them: genomic signatures of predatory bacteria.</title>
        <authorList>
            <person name="Pasternak Z."/>
            <person name="Pietrokovski S."/>
            <person name="Rotem O."/>
            <person name="Gophna U."/>
            <person name="Lurie-Weinberger M.N."/>
            <person name="Jurkevitch E."/>
        </authorList>
    </citation>
    <scope>NUCLEOTIDE SEQUENCE [LARGE SCALE GENOMIC DNA]</scope>
    <source>
        <strain evidence="2 3">JSS</strain>
    </source>
</reference>
<keyword evidence="3" id="KW-1185">Reference proteome</keyword>
<feature type="domain" description="Gamma-glutamylcyclotransferase AIG2-like" evidence="1">
    <location>
        <begin position="7"/>
        <end position="135"/>
    </location>
</feature>
<dbReference type="eggNOG" id="COG2105">
    <property type="taxonomic scope" value="Bacteria"/>
</dbReference>
<dbReference type="AlphaFoldDB" id="M4V9F6"/>
<name>M4V9F6_9BACT</name>
<dbReference type="Proteomes" id="UP000012040">
    <property type="component" value="Chromosome"/>
</dbReference>